<accession>A0ABR2I6S1</accession>
<reference evidence="2 3" key="1">
    <citation type="submission" date="2024-04" db="EMBL/GenBank/DDBJ databases">
        <title>Tritrichomonas musculus Genome.</title>
        <authorList>
            <person name="Alves-Ferreira E."/>
            <person name="Grigg M."/>
            <person name="Lorenzi H."/>
            <person name="Galac M."/>
        </authorList>
    </citation>
    <scope>NUCLEOTIDE SEQUENCE [LARGE SCALE GENOMIC DNA]</scope>
    <source>
        <strain evidence="2 3">EAF2021</strain>
    </source>
</reference>
<evidence type="ECO:0000256" key="1">
    <source>
        <dbReference type="SAM" id="MobiDB-lite"/>
    </source>
</evidence>
<evidence type="ECO:0000313" key="3">
    <source>
        <dbReference type="Proteomes" id="UP001470230"/>
    </source>
</evidence>
<feature type="region of interest" description="Disordered" evidence="1">
    <location>
        <begin position="23"/>
        <end position="61"/>
    </location>
</feature>
<organism evidence="2 3">
    <name type="scientific">Tritrichomonas musculus</name>
    <dbReference type="NCBI Taxonomy" id="1915356"/>
    <lineage>
        <taxon>Eukaryota</taxon>
        <taxon>Metamonada</taxon>
        <taxon>Parabasalia</taxon>
        <taxon>Tritrichomonadida</taxon>
        <taxon>Tritrichomonadidae</taxon>
        <taxon>Tritrichomonas</taxon>
    </lineage>
</organism>
<sequence length="142" mass="16761">MDLEKERIKRLLKSKIATIQKLKNQIHNKNEKERKRNTLSDNKNSYQKSKEEQSDDNNDELEAENQNIFLKKLFIDSFINNLTKPKKLKSYSEEIIEICFALIGINSNSFSALRNILDLLCDTTVKNHFREKVEEEKENLTN</sequence>
<evidence type="ECO:0008006" key="4">
    <source>
        <dbReference type="Google" id="ProtNLM"/>
    </source>
</evidence>
<proteinExistence type="predicted"/>
<keyword evidence="3" id="KW-1185">Reference proteome</keyword>
<gene>
    <name evidence="2" type="ORF">M9Y10_013025</name>
</gene>
<dbReference type="EMBL" id="JAPFFF010000019">
    <property type="protein sequence ID" value="KAK8857926.1"/>
    <property type="molecule type" value="Genomic_DNA"/>
</dbReference>
<dbReference type="Proteomes" id="UP001470230">
    <property type="component" value="Unassembled WGS sequence"/>
</dbReference>
<comment type="caution">
    <text evidence="2">The sequence shown here is derived from an EMBL/GenBank/DDBJ whole genome shotgun (WGS) entry which is preliminary data.</text>
</comment>
<protein>
    <recommendedName>
        <fullName evidence="4">MIF4G domain-containing protein</fullName>
    </recommendedName>
</protein>
<feature type="compositionally biased region" description="Basic and acidic residues" evidence="1">
    <location>
        <begin position="28"/>
        <end position="38"/>
    </location>
</feature>
<evidence type="ECO:0000313" key="2">
    <source>
        <dbReference type="EMBL" id="KAK8857926.1"/>
    </source>
</evidence>
<name>A0ABR2I6S1_9EUKA</name>